<feature type="signal peptide" evidence="5">
    <location>
        <begin position="1"/>
        <end position="19"/>
    </location>
</feature>
<sequence>MRRIGQLALVCSIVLSVLAGCGSNNGNGTEASGTPGASGASSAAPSKEATGKKQSLVVWTLQQADTNIQEAQENAAKSFEEKFNAEVQITAFPYDQLKSKLLPAVAGGEGPDILLLDQVWVAQYAAAKYIVPLDDYLGKSEVKAEDYFDGAWGAGSFQNNVYAVPFDVGVWGVLYYNKDMFKAAGLDPEKPPVTWEEFLKYGEQLTKDGKYGASNWAGSSESVQCLVDAFTVAAGGKLLDESGKKILINEEPGVKALQFWADISKISPPGSVGKNEEDAMTLFTSGQTAMTMYGEWGQDTIKTRAPNMNYGVANLPKPEGGQSIGTFGGFNLAINANSSNKDLAWEFIQYSTNYDNQKNITMLTPANKKAAKEYLDQKRQFPDVIYQQLTTATYRPNVANYPAIAELQLQATQKVMTGNMSAKDALQEAADKINGLLNK</sequence>
<dbReference type="CDD" id="cd14748">
    <property type="entry name" value="PBP2_UgpB"/>
    <property type="match status" value="1"/>
</dbReference>
<keyword evidence="3 5" id="KW-0732">Signal</keyword>
<evidence type="ECO:0000256" key="2">
    <source>
        <dbReference type="ARBA" id="ARBA00022448"/>
    </source>
</evidence>
<name>A0A7Z2ZJQ8_9BACL</name>
<feature type="compositionally biased region" description="Low complexity" evidence="4">
    <location>
        <begin position="29"/>
        <end position="48"/>
    </location>
</feature>
<reference evidence="6 7" key="1">
    <citation type="submission" date="2020-04" db="EMBL/GenBank/DDBJ databases">
        <title>Genome sequencing of novel species.</title>
        <authorList>
            <person name="Heo J."/>
            <person name="Kim S.-J."/>
            <person name="Kim J.-S."/>
            <person name="Hong S.-B."/>
            <person name="Kwon S.-W."/>
        </authorList>
    </citation>
    <scope>NUCLEOTIDE SEQUENCE [LARGE SCALE GENOMIC DNA]</scope>
    <source>
        <strain evidence="6 7">MFER-1</strain>
    </source>
</reference>
<evidence type="ECO:0000256" key="1">
    <source>
        <dbReference type="ARBA" id="ARBA00008520"/>
    </source>
</evidence>
<dbReference type="Pfam" id="PF01547">
    <property type="entry name" value="SBP_bac_1"/>
    <property type="match status" value="1"/>
</dbReference>
<dbReference type="Gene3D" id="3.40.190.10">
    <property type="entry name" value="Periplasmic binding protein-like II"/>
    <property type="match status" value="2"/>
</dbReference>
<dbReference type="Proteomes" id="UP000502248">
    <property type="component" value="Chromosome"/>
</dbReference>
<accession>A0A7Z2ZJQ8</accession>
<evidence type="ECO:0000256" key="3">
    <source>
        <dbReference type="ARBA" id="ARBA00022729"/>
    </source>
</evidence>
<evidence type="ECO:0000313" key="7">
    <source>
        <dbReference type="Proteomes" id="UP000502248"/>
    </source>
</evidence>
<dbReference type="PANTHER" id="PTHR30061">
    <property type="entry name" value="MALTOSE-BINDING PERIPLASMIC PROTEIN"/>
    <property type="match status" value="1"/>
</dbReference>
<dbReference type="PROSITE" id="PS51257">
    <property type="entry name" value="PROKAR_LIPOPROTEIN"/>
    <property type="match status" value="1"/>
</dbReference>
<dbReference type="InterPro" id="IPR006059">
    <property type="entry name" value="SBP"/>
</dbReference>
<dbReference type="RefSeq" id="WP_169278330.1">
    <property type="nucleotide sequence ID" value="NZ_CP051680.1"/>
</dbReference>
<keyword evidence="2" id="KW-0813">Transport</keyword>
<dbReference type="AlphaFoldDB" id="A0A7Z2ZJQ8"/>
<dbReference type="GO" id="GO:0042956">
    <property type="term" value="P:maltodextrin transmembrane transport"/>
    <property type="evidence" value="ECO:0007669"/>
    <property type="project" value="TreeGrafter"/>
</dbReference>
<feature type="region of interest" description="Disordered" evidence="4">
    <location>
        <begin position="29"/>
        <end position="49"/>
    </location>
</feature>
<evidence type="ECO:0000256" key="5">
    <source>
        <dbReference type="SAM" id="SignalP"/>
    </source>
</evidence>
<dbReference type="GO" id="GO:0055052">
    <property type="term" value="C:ATP-binding cassette (ABC) transporter complex, substrate-binding subunit-containing"/>
    <property type="evidence" value="ECO:0007669"/>
    <property type="project" value="TreeGrafter"/>
</dbReference>
<evidence type="ECO:0000256" key="4">
    <source>
        <dbReference type="SAM" id="MobiDB-lite"/>
    </source>
</evidence>
<evidence type="ECO:0000313" key="6">
    <source>
        <dbReference type="EMBL" id="QJD82025.1"/>
    </source>
</evidence>
<gene>
    <name evidence="6" type="ORF">HH215_01720</name>
</gene>
<dbReference type="EMBL" id="CP051680">
    <property type="protein sequence ID" value="QJD82025.1"/>
    <property type="molecule type" value="Genomic_DNA"/>
</dbReference>
<dbReference type="KEGG" id="cheb:HH215_01720"/>
<organism evidence="6 7">
    <name type="scientific">Cohnella herbarum</name>
    <dbReference type="NCBI Taxonomy" id="2728023"/>
    <lineage>
        <taxon>Bacteria</taxon>
        <taxon>Bacillati</taxon>
        <taxon>Bacillota</taxon>
        <taxon>Bacilli</taxon>
        <taxon>Bacillales</taxon>
        <taxon>Paenibacillaceae</taxon>
        <taxon>Cohnella</taxon>
    </lineage>
</organism>
<comment type="similarity">
    <text evidence="1">Belongs to the bacterial solute-binding protein 1 family.</text>
</comment>
<protein>
    <submittedName>
        <fullName evidence="6">ABC transporter substrate-binding protein</fullName>
    </submittedName>
</protein>
<keyword evidence="7" id="KW-1185">Reference proteome</keyword>
<dbReference type="GO" id="GO:1901982">
    <property type="term" value="F:maltose binding"/>
    <property type="evidence" value="ECO:0007669"/>
    <property type="project" value="TreeGrafter"/>
</dbReference>
<dbReference type="PANTHER" id="PTHR30061:SF50">
    <property type="entry name" value="MALTOSE_MALTODEXTRIN-BINDING PERIPLASMIC PROTEIN"/>
    <property type="match status" value="1"/>
</dbReference>
<proteinExistence type="inferred from homology"/>
<dbReference type="SUPFAM" id="SSF53850">
    <property type="entry name" value="Periplasmic binding protein-like II"/>
    <property type="match status" value="1"/>
</dbReference>
<feature type="chain" id="PRO_5039729226" evidence="5">
    <location>
        <begin position="20"/>
        <end position="439"/>
    </location>
</feature>
<dbReference type="GO" id="GO:0015768">
    <property type="term" value="P:maltose transport"/>
    <property type="evidence" value="ECO:0007669"/>
    <property type="project" value="TreeGrafter"/>
</dbReference>